<protein>
    <submittedName>
        <fullName evidence="1">Uncharacterized protein</fullName>
    </submittedName>
</protein>
<comment type="caution">
    <text evidence="1">The sequence shown here is derived from an EMBL/GenBank/DDBJ whole genome shotgun (WGS) entry which is preliminary data.</text>
</comment>
<dbReference type="EMBL" id="AJWY01005242">
    <property type="protein sequence ID" value="EKC70162.1"/>
    <property type="molecule type" value="Genomic_DNA"/>
</dbReference>
<name>K1TAH6_9ZZZZ</name>
<feature type="non-terminal residue" evidence="1">
    <location>
        <position position="51"/>
    </location>
</feature>
<sequence length="51" mass="5621">MLLCRVNKELGSAQRSIEALLSSGISVEELTKELDAVKELASSRNDPMRTM</sequence>
<evidence type="ECO:0000313" key="1">
    <source>
        <dbReference type="EMBL" id="EKC70162.1"/>
    </source>
</evidence>
<dbReference type="AlphaFoldDB" id="K1TAH6"/>
<accession>K1TAH6</accession>
<proteinExistence type="predicted"/>
<organism evidence="1">
    <name type="scientific">human gut metagenome</name>
    <dbReference type="NCBI Taxonomy" id="408170"/>
    <lineage>
        <taxon>unclassified sequences</taxon>
        <taxon>metagenomes</taxon>
        <taxon>organismal metagenomes</taxon>
    </lineage>
</organism>
<gene>
    <name evidence="1" type="ORF">LEA_07924</name>
</gene>
<reference evidence="1" key="1">
    <citation type="journal article" date="2013" name="Environ. Microbiol.">
        <title>Microbiota from the distal guts of lean and obese adolescents exhibit partial functional redundancy besides clear differences in community structure.</title>
        <authorList>
            <person name="Ferrer M."/>
            <person name="Ruiz A."/>
            <person name="Lanza F."/>
            <person name="Haange S.B."/>
            <person name="Oberbach A."/>
            <person name="Till H."/>
            <person name="Bargiela R."/>
            <person name="Campoy C."/>
            <person name="Segura M.T."/>
            <person name="Richter M."/>
            <person name="von Bergen M."/>
            <person name="Seifert J."/>
            <person name="Suarez A."/>
        </authorList>
    </citation>
    <scope>NUCLEOTIDE SEQUENCE</scope>
</reference>